<evidence type="ECO:0000313" key="12">
    <source>
        <dbReference type="Proteomes" id="UP000030746"/>
    </source>
</evidence>
<dbReference type="Pfam" id="PF13193">
    <property type="entry name" value="AMP-binding_C"/>
    <property type="match status" value="1"/>
</dbReference>
<dbReference type="InterPro" id="IPR000873">
    <property type="entry name" value="AMP-dep_synth/lig_dom"/>
</dbReference>
<feature type="domain" description="AMP-dependent synthetase/ligase" evidence="9">
    <location>
        <begin position="68"/>
        <end position="430"/>
    </location>
</feature>
<comment type="catalytic activity">
    <reaction evidence="8">
        <text>firefly D-luciferin + ATP + O2 = firefly oxyluciferin + hnu + AMP + CO2 + diphosphate</text>
        <dbReference type="Rhea" id="RHEA:10732"/>
        <dbReference type="ChEBI" id="CHEBI:15379"/>
        <dbReference type="ChEBI" id="CHEBI:16526"/>
        <dbReference type="ChEBI" id="CHEBI:16792"/>
        <dbReference type="ChEBI" id="CHEBI:30212"/>
        <dbReference type="ChEBI" id="CHEBI:30616"/>
        <dbReference type="ChEBI" id="CHEBI:33019"/>
        <dbReference type="ChEBI" id="CHEBI:58038"/>
        <dbReference type="ChEBI" id="CHEBI:456215"/>
        <dbReference type="EC" id="1.13.12.7"/>
    </reaction>
</comment>
<sequence>MKRSSAERLLTWCKTSSNQITHHPRCRFPHINNQVRQQSVWSKENIVRSPIANADIPNVSFSEYIFSRCDEFKDNTAVIDFESGRNYSYTVMKGAAIKVASALTRLGYKKGDVIAVYSANVPEYSIIMLAASSIGVIVTPANPSYTPGELAIQLEHSKAKAAFTILPLLPNLKEAINSKQSLASSVKEIFILGEAEGCRPVSELLKDDGTMFPDVSIDPKNDILILPYSSGTTGLPKGVMLTHHNCIANLYQVKLSVDIKQGVDRFLGILPFYHIYGMIPVQFGAIDNGCPLITLPKFDPPVFLRALQEQKISILHAVPPILLFMAKHPSVSKECVQNLKYIVSGAAPLGVGLSKEFTDRHELPIYQGYGLTETSPVIAIDNPPAKLGSNGPVVCNSTAKVKDVETGRSLGPGEEGEICIKGPQVMKGYLNNQQATDDMIDSDGWLHTGDIGFFCEEGNLVIEDRLKELIKYKGFQVPPAELEAILLTHPSVQDAAVIGVQDAGTGELPKAFIVRKPNTNVQEDGILKFVEEKVAQHKRLRGGVEFIDVIPKSPSGKILRRQLRE</sequence>
<protein>
    <recommendedName>
        <fullName evidence="3">Luciferin 4-monooxygenase</fullName>
        <ecNumber evidence="2">1.13.12.7</ecNumber>
    </recommendedName>
</protein>
<dbReference type="InterPro" id="IPR045851">
    <property type="entry name" value="AMP-bd_C_sf"/>
</dbReference>
<dbReference type="HOGENOM" id="CLU_000022_59_2_1"/>
<dbReference type="SUPFAM" id="SSF56801">
    <property type="entry name" value="Acetyl-CoA synthetase-like"/>
    <property type="match status" value="1"/>
</dbReference>
<comment type="similarity">
    <text evidence="1">Belongs to the ATP-dependent AMP-binding enzyme family.</text>
</comment>
<evidence type="ECO:0000256" key="5">
    <source>
        <dbReference type="ARBA" id="ARBA00022840"/>
    </source>
</evidence>
<evidence type="ECO:0000256" key="7">
    <source>
        <dbReference type="ARBA" id="ARBA00023262"/>
    </source>
</evidence>
<keyword evidence="4" id="KW-0547">Nucleotide-binding</keyword>
<dbReference type="EMBL" id="KB201891">
    <property type="protein sequence ID" value="ESO93532.1"/>
    <property type="molecule type" value="Genomic_DNA"/>
</dbReference>
<gene>
    <name evidence="11" type="ORF">LOTGIDRAFT_161633</name>
</gene>
<feature type="domain" description="AMP-binding enzyme C-terminal" evidence="10">
    <location>
        <begin position="481"/>
        <end position="557"/>
    </location>
</feature>
<dbReference type="KEGG" id="lgi:LOTGIDRAFT_161633"/>
<dbReference type="OMA" id="IPINPIY"/>
<proteinExistence type="inferred from homology"/>
<dbReference type="GO" id="GO:0005524">
    <property type="term" value="F:ATP binding"/>
    <property type="evidence" value="ECO:0007669"/>
    <property type="project" value="UniProtKB-KW"/>
</dbReference>
<evidence type="ECO:0000256" key="2">
    <source>
        <dbReference type="ARBA" id="ARBA00012532"/>
    </source>
</evidence>
<dbReference type="Proteomes" id="UP000030746">
    <property type="component" value="Unassembled WGS sequence"/>
</dbReference>
<dbReference type="Gene3D" id="3.40.50.12780">
    <property type="entry name" value="N-terminal domain of ligase-like"/>
    <property type="match status" value="1"/>
</dbReference>
<evidence type="ECO:0000256" key="3">
    <source>
        <dbReference type="ARBA" id="ARBA00019043"/>
    </source>
</evidence>
<keyword evidence="12" id="KW-1185">Reference proteome</keyword>
<evidence type="ECO:0000259" key="10">
    <source>
        <dbReference type="Pfam" id="PF13193"/>
    </source>
</evidence>
<dbReference type="EC" id="1.13.12.7" evidence="2"/>
<dbReference type="AlphaFoldDB" id="V4A9V1"/>
<dbReference type="PROSITE" id="PS00455">
    <property type="entry name" value="AMP_BINDING"/>
    <property type="match status" value="1"/>
</dbReference>
<dbReference type="InterPro" id="IPR042099">
    <property type="entry name" value="ANL_N_sf"/>
</dbReference>
<dbReference type="InterPro" id="IPR025110">
    <property type="entry name" value="AMP-bd_C"/>
</dbReference>
<organism evidence="11 12">
    <name type="scientific">Lottia gigantea</name>
    <name type="common">Giant owl limpet</name>
    <dbReference type="NCBI Taxonomy" id="225164"/>
    <lineage>
        <taxon>Eukaryota</taxon>
        <taxon>Metazoa</taxon>
        <taxon>Spiralia</taxon>
        <taxon>Lophotrochozoa</taxon>
        <taxon>Mollusca</taxon>
        <taxon>Gastropoda</taxon>
        <taxon>Patellogastropoda</taxon>
        <taxon>Lottioidea</taxon>
        <taxon>Lottiidae</taxon>
        <taxon>Lottia</taxon>
    </lineage>
</organism>
<evidence type="ECO:0000256" key="8">
    <source>
        <dbReference type="ARBA" id="ARBA00048497"/>
    </source>
</evidence>
<dbReference type="Pfam" id="PF00501">
    <property type="entry name" value="AMP-binding"/>
    <property type="match status" value="1"/>
</dbReference>
<keyword evidence="7" id="KW-0599">Photoprotein</keyword>
<dbReference type="InterPro" id="IPR020845">
    <property type="entry name" value="AMP-binding_CS"/>
</dbReference>
<dbReference type="GO" id="GO:0016405">
    <property type="term" value="F:CoA-ligase activity"/>
    <property type="evidence" value="ECO:0007669"/>
    <property type="project" value="TreeGrafter"/>
</dbReference>
<dbReference type="RefSeq" id="XP_009055733.1">
    <property type="nucleotide sequence ID" value="XM_009057485.1"/>
</dbReference>
<keyword evidence="5" id="KW-0067">ATP-binding</keyword>
<dbReference type="PANTHER" id="PTHR24096:SF422">
    <property type="entry name" value="BCDNA.GH02901"/>
    <property type="match status" value="1"/>
</dbReference>
<name>V4A9V1_LOTGI</name>
<dbReference type="PANTHER" id="PTHR24096">
    <property type="entry name" value="LONG-CHAIN-FATTY-ACID--COA LIGASE"/>
    <property type="match status" value="1"/>
</dbReference>
<dbReference type="Gene3D" id="3.30.300.30">
    <property type="match status" value="1"/>
</dbReference>
<evidence type="ECO:0000313" key="11">
    <source>
        <dbReference type="EMBL" id="ESO93532.1"/>
    </source>
</evidence>
<dbReference type="GO" id="GO:0008218">
    <property type="term" value="P:bioluminescence"/>
    <property type="evidence" value="ECO:0007669"/>
    <property type="project" value="UniProtKB-KW"/>
</dbReference>
<dbReference type="FunFam" id="3.40.50.12780:FF:000003">
    <property type="entry name" value="Long-chain-fatty-acid--CoA ligase FadD"/>
    <property type="match status" value="1"/>
</dbReference>
<evidence type="ECO:0000256" key="6">
    <source>
        <dbReference type="ARBA" id="ARBA00023223"/>
    </source>
</evidence>
<evidence type="ECO:0000256" key="4">
    <source>
        <dbReference type="ARBA" id="ARBA00022741"/>
    </source>
</evidence>
<dbReference type="GeneID" id="20238741"/>
<evidence type="ECO:0000256" key="1">
    <source>
        <dbReference type="ARBA" id="ARBA00006432"/>
    </source>
</evidence>
<dbReference type="STRING" id="225164.V4A9V1"/>
<accession>V4A9V1</accession>
<evidence type="ECO:0000259" key="9">
    <source>
        <dbReference type="Pfam" id="PF00501"/>
    </source>
</evidence>
<reference evidence="11 12" key="1">
    <citation type="journal article" date="2013" name="Nature">
        <title>Insights into bilaterian evolution from three spiralian genomes.</title>
        <authorList>
            <person name="Simakov O."/>
            <person name="Marletaz F."/>
            <person name="Cho S.J."/>
            <person name="Edsinger-Gonzales E."/>
            <person name="Havlak P."/>
            <person name="Hellsten U."/>
            <person name="Kuo D.H."/>
            <person name="Larsson T."/>
            <person name="Lv J."/>
            <person name="Arendt D."/>
            <person name="Savage R."/>
            <person name="Osoegawa K."/>
            <person name="de Jong P."/>
            <person name="Grimwood J."/>
            <person name="Chapman J.A."/>
            <person name="Shapiro H."/>
            <person name="Aerts A."/>
            <person name="Otillar R.P."/>
            <person name="Terry A.Y."/>
            <person name="Boore J.L."/>
            <person name="Grigoriev I.V."/>
            <person name="Lindberg D.R."/>
            <person name="Seaver E.C."/>
            <person name="Weisblat D.A."/>
            <person name="Putnam N.H."/>
            <person name="Rokhsar D.S."/>
        </authorList>
    </citation>
    <scope>NUCLEOTIDE SEQUENCE [LARGE SCALE GENOMIC DNA]</scope>
</reference>
<keyword evidence="6" id="KW-0455">Luminescence</keyword>
<dbReference type="CTD" id="20238741"/>
<dbReference type="FunFam" id="3.30.300.30:FF:000007">
    <property type="entry name" value="4-coumarate--CoA ligase 2"/>
    <property type="match status" value="1"/>
</dbReference>
<dbReference type="OrthoDB" id="10253869at2759"/>